<protein>
    <submittedName>
        <fullName evidence="1">Uncharacterized protein</fullName>
    </submittedName>
</protein>
<dbReference type="OrthoDB" id="2868776at2"/>
<dbReference type="KEGG" id="pasa:BAOM_1122"/>
<evidence type="ECO:0000313" key="1">
    <source>
        <dbReference type="EMBL" id="AZV41733.1"/>
    </source>
</evidence>
<gene>
    <name evidence="1" type="ORF">BAOM_1122</name>
</gene>
<name>A0A3T0KN87_9BACI</name>
<organism evidence="1 2">
    <name type="scientific">Peribacillus asahii</name>
    <dbReference type="NCBI Taxonomy" id="228899"/>
    <lineage>
        <taxon>Bacteria</taxon>
        <taxon>Bacillati</taxon>
        <taxon>Bacillota</taxon>
        <taxon>Bacilli</taxon>
        <taxon>Bacillales</taxon>
        <taxon>Bacillaceae</taxon>
        <taxon>Peribacillus</taxon>
    </lineage>
</organism>
<evidence type="ECO:0000313" key="2">
    <source>
        <dbReference type="Proteomes" id="UP000283095"/>
    </source>
</evidence>
<dbReference type="RefSeq" id="WP_127759363.1">
    <property type="nucleotide sequence ID" value="NZ_CP026095.1"/>
</dbReference>
<dbReference type="AlphaFoldDB" id="A0A3T0KN87"/>
<reference evidence="1 2" key="1">
    <citation type="submission" date="2018-01" db="EMBL/GenBank/DDBJ databases">
        <title>Bacillus asahii Genome sequencing and assembly.</title>
        <authorList>
            <person name="Jiang H."/>
            <person name="Feng Y."/>
            <person name="Zhao F."/>
            <person name="Lin X."/>
        </authorList>
    </citation>
    <scope>NUCLEOTIDE SEQUENCE [LARGE SCALE GENOMIC DNA]</scope>
    <source>
        <strain evidence="1 2">OM18</strain>
    </source>
</reference>
<proteinExistence type="predicted"/>
<dbReference type="Proteomes" id="UP000283095">
    <property type="component" value="Chromosome"/>
</dbReference>
<accession>A0A3T0KN87</accession>
<dbReference type="EMBL" id="CP026095">
    <property type="protein sequence ID" value="AZV41733.1"/>
    <property type="molecule type" value="Genomic_DNA"/>
</dbReference>
<sequence length="231" mass="26445">MNSKLLKVLLVSIVFIFMLIPVSIDSADASSVNTKKSRVTYILKDSAGKKYTVYVIPTSEKKAKASYDSNDGWSFVWAGANPGDTLYKGDYKLYLKKSGSKSVVYTGIQLKDYTYNASRKMIYSIPSKYKGQPDLLIVAETESSNYEYGMIHYVYKGKLKIAKSGFDYTLRPQNIGKNSFRITGYNNANGKWYTRDYKLNLSSGKLTETQLLVKRYNDMNKFIKSWRKDWK</sequence>